<evidence type="ECO:0000256" key="2">
    <source>
        <dbReference type="SAM" id="SignalP"/>
    </source>
</evidence>
<feature type="chain" id="PRO_5040271823" description="Secreted protein" evidence="2">
    <location>
        <begin position="26"/>
        <end position="101"/>
    </location>
</feature>
<evidence type="ECO:0008006" key="5">
    <source>
        <dbReference type="Google" id="ProtNLM"/>
    </source>
</evidence>
<organism evidence="3 4">
    <name type="scientific">Karstenula rhodostoma CBS 690.94</name>
    <dbReference type="NCBI Taxonomy" id="1392251"/>
    <lineage>
        <taxon>Eukaryota</taxon>
        <taxon>Fungi</taxon>
        <taxon>Dikarya</taxon>
        <taxon>Ascomycota</taxon>
        <taxon>Pezizomycotina</taxon>
        <taxon>Dothideomycetes</taxon>
        <taxon>Pleosporomycetidae</taxon>
        <taxon>Pleosporales</taxon>
        <taxon>Massarineae</taxon>
        <taxon>Didymosphaeriaceae</taxon>
        <taxon>Karstenula</taxon>
    </lineage>
</organism>
<evidence type="ECO:0000313" key="3">
    <source>
        <dbReference type="EMBL" id="KAF2447178.1"/>
    </source>
</evidence>
<name>A0A9P4PPU4_9PLEO</name>
<sequence length="101" mass="11395">MYLLPAPHSLSFTLILATLVGSKLSVQMEQANRLVSLHSRTFPSHTVSAPTPRRSRYEAMARSPRSARQKGKKSMGVDKPRLNSNGGSLARRPRRNWVKRR</sequence>
<evidence type="ECO:0000313" key="4">
    <source>
        <dbReference type="Proteomes" id="UP000799764"/>
    </source>
</evidence>
<keyword evidence="4" id="KW-1185">Reference proteome</keyword>
<keyword evidence="2" id="KW-0732">Signal</keyword>
<proteinExistence type="predicted"/>
<gene>
    <name evidence="3" type="ORF">P171DRAFT_511336</name>
</gene>
<dbReference type="AlphaFoldDB" id="A0A9P4PPU4"/>
<accession>A0A9P4PPU4</accession>
<feature type="signal peptide" evidence="2">
    <location>
        <begin position="1"/>
        <end position="25"/>
    </location>
</feature>
<comment type="caution">
    <text evidence="3">The sequence shown here is derived from an EMBL/GenBank/DDBJ whole genome shotgun (WGS) entry which is preliminary data.</text>
</comment>
<feature type="compositionally biased region" description="Basic residues" evidence="1">
    <location>
        <begin position="91"/>
        <end position="101"/>
    </location>
</feature>
<protein>
    <recommendedName>
        <fullName evidence="5">Secreted protein</fullName>
    </recommendedName>
</protein>
<reference evidence="3" key="1">
    <citation type="journal article" date="2020" name="Stud. Mycol.">
        <title>101 Dothideomycetes genomes: a test case for predicting lifestyles and emergence of pathogens.</title>
        <authorList>
            <person name="Haridas S."/>
            <person name="Albert R."/>
            <person name="Binder M."/>
            <person name="Bloem J."/>
            <person name="Labutti K."/>
            <person name="Salamov A."/>
            <person name="Andreopoulos B."/>
            <person name="Baker S."/>
            <person name="Barry K."/>
            <person name="Bills G."/>
            <person name="Bluhm B."/>
            <person name="Cannon C."/>
            <person name="Castanera R."/>
            <person name="Culley D."/>
            <person name="Daum C."/>
            <person name="Ezra D."/>
            <person name="Gonzalez J."/>
            <person name="Henrissat B."/>
            <person name="Kuo A."/>
            <person name="Liang C."/>
            <person name="Lipzen A."/>
            <person name="Lutzoni F."/>
            <person name="Magnuson J."/>
            <person name="Mondo S."/>
            <person name="Nolan M."/>
            <person name="Ohm R."/>
            <person name="Pangilinan J."/>
            <person name="Park H.-J."/>
            <person name="Ramirez L."/>
            <person name="Alfaro M."/>
            <person name="Sun H."/>
            <person name="Tritt A."/>
            <person name="Yoshinaga Y."/>
            <person name="Zwiers L.-H."/>
            <person name="Turgeon B."/>
            <person name="Goodwin S."/>
            <person name="Spatafora J."/>
            <person name="Crous P."/>
            <person name="Grigoriev I."/>
        </authorList>
    </citation>
    <scope>NUCLEOTIDE SEQUENCE</scope>
    <source>
        <strain evidence="3">CBS 690.94</strain>
    </source>
</reference>
<feature type="region of interest" description="Disordered" evidence="1">
    <location>
        <begin position="41"/>
        <end position="101"/>
    </location>
</feature>
<evidence type="ECO:0000256" key="1">
    <source>
        <dbReference type="SAM" id="MobiDB-lite"/>
    </source>
</evidence>
<dbReference type="Proteomes" id="UP000799764">
    <property type="component" value="Unassembled WGS sequence"/>
</dbReference>
<dbReference type="EMBL" id="MU001497">
    <property type="protein sequence ID" value="KAF2447178.1"/>
    <property type="molecule type" value="Genomic_DNA"/>
</dbReference>